<dbReference type="Gene3D" id="2.150.10.10">
    <property type="entry name" value="Serralysin-like metalloprotease, C-terminal"/>
    <property type="match status" value="1"/>
</dbReference>
<proteinExistence type="predicted"/>
<dbReference type="EMBL" id="JALBUU010000122">
    <property type="protein sequence ID" value="MCI0756299.1"/>
    <property type="molecule type" value="Genomic_DNA"/>
</dbReference>
<dbReference type="Proteomes" id="UP001201985">
    <property type="component" value="Unassembled WGS sequence"/>
</dbReference>
<gene>
    <name evidence="2" type="ORF">MON41_21870</name>
</gene>
<reference evidence="2 3" key="1">
    <citation type="submission" date="2022-03" db="EMBL/GenBank/DDBJ databases">
        <title>Complete genome analysis of Roseomonas KG 17.1 : a prolific producer of plant growth promoters.</title>
        <authorList>
            <person name="Saadouli I."/>
            <person name="Najjari A."/>
            <person name="Mosbah A."/>
            <person name="Ouzari H.I."/>
        </authorList>
    </citation>
    <scope>NUCLEOTIDE SEQUENCE [LARGE SCALE GENOMIC DNA]</scope>
    <source>
        <strain evidence="2 3">KG17-1</strain>
    </source>
</reference>
<comment type="caution">
    <text evidence="2">The sequence shown here is derived from an EMBL/GenBank/DDBJ whole genome shotgun (WGS) entry which is preliminary data.</text>
</comment>
<evidence type="ECO:0000259" key="1">
    <source>
        <dbReference type="Pfam" id="PF13946"/>
    </source>
</evidence>
<keyword evidence="3" id="KW-1185">Reference proteome</keyword>
<protein>
    <submittedName>
        <fullName evidence="2">DUF4214 domain-containing protein</fullName>
    </submittedName>
</protein>
<evidence type="ECO:0000313" key="2">
    <source>
        <dbReference type="EMBL" id="MCI0756299.1"/>
    </source>
</evidence>
<evidence type="ECO:0000313" key="3">
    <source>
        <dbReference type="Proteomes" id="UP001201985"/>
    </source>
</evidence>
<dbReference type="RefSeq" id="WP_120010571.1">
    <property type="nucleotide sequence ID" value="NZ_JALBUU010000122.1"/>
</dbReference>
<organism evidence="2 3">
    <name type="scientific">Teichococcus vastitatis</name>
    <dbReference type="NCBI Taxonomy" id="2307076"/>
    <lineage>
        <taxon>Bacteria</taxon>
        <taxon>Pseudomonadati</taxon>
        <taxon>Pseudomonadota</taxon>
        <taxon>Alphaproteobacteria</taxon>
        <taxon>Acetobacterales</taxon>
        <taxon>Roseomonadaceae</taxon>
        <taxon>Roseomonas</taxon>
    </lineage>
</organism>
<feature type="domain" description="DUF4214" evidence="1">
    <location>
        <begin position="251"/>
        <end position="318"/>
    </location>
</feature>
<name>A0ABS9WAH1_9PROT</name>
<sequence length="331" mass="35055">MSVVTTGIVGYTPDASLLIVPEGYSQTIWFERDNPAEDVTLVFRPEPGESEQIAREHLGFAQPQVLRFPAGSTGRQTVTIDAVEDGVATDVLTGSWQAVPITGVTAINGPDLQYVGNGLFPIAFANNDGNDEIQNLVGGAGNDVFTALGSDDTIEAGAGLDTAVFRGPRSEYTVEPGAVRDSVAGRDDTDLIYQVERLQFADGILALDADGHAGQAYRLYQAAFARDPDTAGLKHQVEAMDGGLSLMTVSSNFLASPEFASRYGADPSDASLVTLLYRNVLAREPEAAGFSAHIGGLAAGMPREQLLVNFSESAENQLQTTVEINDGIWLG</sequence>
<dbReference type="InterPro" id="IPR011049">
    <property type="entry name" value="Serralysin-like_metalloprot_C"/>
</dbReference>
<dbReference type="Pfam" id="PF13946">
    <property type="entry name" value="DUF4214"/>
    <property type="match status" value="1"/>
</dbReference>
<dbReference type="SUPFAM" id="SSF51120">
    <property type="entry name" value="beta-Roll"/>
    <property type="match status" value="1"/>
</dbReference>
<dbReference type="InterPro" id="IPR025282">
    <property type="entry name" value="DUF4214"/>
</dbReference>
<accession>A0ABS9WAH1</accession>